<evidence type="ECO:0000256" key="1">
    <source>
        <dbReference type="ARBA" id="ARBA00001917"/>
    </source>
</evidence>
<feature type="domain" description="FAD/NAD(P)-binding" evidence="11">
    <location>
        <begin position="468"/>
        <end position="620"/>
    </location>
</feature>
<dbReference type="Gene3D" id="3.40.50.720">
    <property type="entry name" value="NAD(P)-binding Rossmann-like Domain"/>
    <property type="match status" value="1"/>
</dbReference>
<dbReference type="EMBL" id="CP018180">
    <property type="protein sequence ID" value="AUJ32024.1"/>
    <property type="molecule type" value="Genomic_DNA"/>
</dbReference>
<dbReference type="InterPro" id="IPR013785">
    <property type="entry name" value="Aldolase_TIM"/>
</dbReference>
<dbReference type="PANTHER" id="PTHR42917">
    <property type="entry name" value="2,4-DIENOYL-COA REDUCTASE"/>
    <property type="match status" value="1"/>
</dbReference>
<keyword evidence="5" id="KW-0288">FMN</keyword>
<dbReference type="Pfam" id="PF07992">
    <property type="entry name" value="Pyr_redox_2"/>
    <property type="match status" value="2"/>
</dbReference>
<evidence type="ECO:0000256" key="6">
    <source>
        <dbReference type="ARBA" id="ARBA00022723"/>
    </source>
</evidence>
<protein>
    <submittedName>
        <fullName evidence="12">2,4-dienoyl-CoA reductase</fullName>
    </submittedName>
</protein>
<feature type="domain" description="FAD/NAD(P)-binding" evidence="11">
    <location>
        <begin position="379"/>
        <end position="434"/>
    </location>
</feature>
<evidence type="ECO:0000313" key="12">
    <source>
        <dbReference type="EMBL" id="AUJ32024.1"/>
    </source>
</evidence>
<evidence type="ECO:0000256" key="9">
    <source>
        <dbReference type="ARBA" id="ARBA00023014"/>
    </source>
</evidence>
<accession>A0A3Q8CNZ6</accession>
<evidence type="ECO:0000313" key="13">
    <source>
        <dbReference type="Proteomes" id="UP000324497"/>
    </source>
</evidence>
<keyword evidence="4" id="KW-0285">Flavoprotein</keyword>
<dbReference type="GO" id="GO:0051536">
    <property type="term" value="F:iron-sulfur cluster binding"/>
    <property type="evidence" value="ECO:0007669"/>
    <property type="project" value="UniProtKB-KW"/>
</dbReference>
<dbReference type="SUPFAM" id="SSF51905">
    <property type="entry name" value="FAD/NAD(P)-binding domain"/>
    <property type="match status" value="1"/>
</dbReference>
<dbReference type="Proteomes" id="UP000324497">
    <property type="component" value="Chromosome"/>
</dbReference>
<evidence type="ECO:0000256" key="5">
    <source>
        <dbReference type="ARBA" id="ARBA00022643"/>
    </source>
</evidence>
<dbReference type="GO" id="GO:0016491">
    <property type="term" value="F:oxidoreductase activity"/>
    <property type="evidence" value="ECO:0007669"/>
    <property type="project" value="UniProtKB-KW"/>
</dbReference>
<dbReference type="Gene3D" id="3.20.20.70">
    <property type="entry name" value="Aldolase class I"/>
    <property type="match status" value="1"/>
</dbReference>
<dbReference type="InterPro" id="IPR036188">
    <property type="entry name" value="FAD/NAD-bd_sf"/>
</dbReference>
<comment type="cofactor">
    <cofactor evidence="2">
        <name>[4Fe-4S] cluster</name>
        <dbReference type="ChEBI" id="CHEBI:49883"/>
    </cofactor>
</comment>
<dbReference type="InterPro" id="IPR023753">
    <property type="entry name" value="FAD/NAD-binding_dom"/>
</dbReference>
<dbReference type="KEGG" id="lng:BSQ50_05290"/>
<dbReference type="AlphaFoldDB" id="A0A3Q8CNZ6"/>
<dbReference type="SUPFAM" id="SSF51971">
    <property type="entry name" value="Nucleotide-binding domain"/>
    <property type="match status" value="1"/>
</dbReference>
<dbReference type="GO" id="GO:0046872">
    <property type="term" value="F:metal ion binding"/>
    <property type="evidence" value="ECO:0007669"/>
    <property type="project" value="UniProtKB-KW"/>
</dbReference>
<keyword evidence="13" id="KW-1185">Reference proteome</keyword>
<proteinExistence type="inferred from homology"/>
<evidence type="ECO:0000259" key="10">
    <source>
        <dbReference type="Pfam" id="PF00724"/>
    </source>
</evidence>
<dbReference type="Gene3D" id="3.50.50.60">
    <property type="entry name" value="FAD/NAD(P)-binding domain"/>
    <property type="match status" value="1"/>
</dbReference>
<dbReference type="CDD" id="cd02803">
    <property type="entry name" value="OYE_like_FMN_family"/>
    <property type="match status" value="1"/>
</dbReference>
<gene>
    <name evidence="12" type="ORF">BSQ50_05290</name>
</gene>
<name>A0A3Q8CNZ6_9LACO</name>
<keyword evidence="9" id="KW-0411">Iron-sulfur</keyword>
<dbReference type="PRINTS" id="PR00368">
    <property type="entry name" value="FADPNR"/>
</dbReference>
<evidence type="ECO:0000256" key="2">
    <source>
        <dbReference type="ARBA" id="ARBA00001966"/>
    </source>
</evidence>
<evidence type="ECO:0000256" key="3">
    <source>
        <dbReference type="ARBA" id="ARBA00011048"/>
    </source>
</evidence>
<sequence>MLKYKHIFEPITINGMKLKNRIIMPPMGSNFANIDGTISDDHIKYYEQRAKGGTALITLENVCFDYPFGTNGTTQLRLDNDQYLPRLWKFNERMHAYGACTSVQINHAGASATGLRLHGLQPVSSSNVPSKKGMTCPRPLTISEIKQIIIKYAIAADRAKRAGFDCIEIHAGHSYLLDQFLSAHYNHRTDQYGGSLENRARLTSEVLAAVRQAVGARFPISVRFSADEFVNDGNSLDDTLELLRFFSEPADILNVSAGINDNLQYQIDKMSLPDGWRSYMAAAVKQKLGKVTVTSGNFRSPKAAEKVLANKEADLIAMGRGLIAEPNWVNKVQFGQEKLLRKCISCNIGCADHRIGKGLPLRCTVNPDVVGEDEYKNYQLKNNLKLVVIGGGTTALEAACSAAEIGANVRLYEQKSYLGGLAHEIAQLPDKKRIDDYVNYLRQRANQLPNLKITLNQKADLKTIVQEQPDMIVNASGAKPFLPPIEGLQAAHTAKNSHVFNIFDLLGSLDHFQKKNQKILIIGGGAVGLDVMEYFTEHYAAKVTMVEMLPEIGRDLDIVTKIGMKELLKKYQVKQFTKTKLGSISNSKAIVIRENKQFELKFDQAFVCLGMRSQAPLMPELEKYAIEQGVSLVNIGDSKRARRIYEGTQEARRILNELHLVDQRRLSAVSFTH</sequence>
<dbReference type="InterPro" id="IPR001155">
    <property type="entry name" value="OxRdtase_FMN_N"/>
</dbReference>
<evidence type="ECO:0000256" key="4">
    <source>
        <dbReference type="ARBA" id="ARBA00022630"/>
    </source>
</evidence>
<organism evidence="12 13">
    <name type="scientific">Liquorilactobacillus nagelii</name>
    <dbReference type="NCBI Taxonomy" id="82688"/>
    <lineage>
        <taxon>Bacteria</taxon>
        <taxon>Bacillati</taxon>
        <taxon>Bacillota</taxon>
        <taxon>Bacilli</taxon>
        <taxon>Lactobacillales</taxon>
        <taxon>Lactobacillaceae</taxon>
        <taxon>Liquorilactobacillus</taxon>
    </lineage>
</organism>
<feature type="domain" description="NADH:flavin oxidoreductase/NADH oxidase N-terminal" evidence="10">
    <location>
        <begin position="7"/>
        <end position="336"/>
    </location>
</feature>
<dbReference type="SUPFAM" id="SSF51395">
    <property type="entry name" value="FMN-linked oxidoreductases"/>
    <property type="match status" value="1"/>
</dbReference>
<dbReference type="PANTHER" id="PTHR42917:SF2">
    <property type="entry name" value="2,4-DIENOYL-COA REDUCTASE [(2E)-ENOYL-COA-PRODUCING]"/>
    <property type="match status" value="1"/>
</dbReference>
<keyword evidence="6" id="KW-0479">Metal-binding</keyword>
<keyword evidence="7" id="KW-0560">Oxidoreductase</keyword>
<dbReference type="Pfam" id="PF00724">
    <property type="entry name" value="Oxidored_FMN"/>
    <property type="match status" value="1"/>
</dbReference>
<keyword evidence="8" id="KW-0408">Iron</keyword>
<evidence type="ECO:0000256" key="7">
    <source>
        <dbReference type="ARBA" id="ARBA00023002"/>
    </source>
</evidence>
<evidence type="ECO:0000256" key="8">
    <source>
        <dbReference type="ARBA" id="ARBA00023004"/>
    </source>
</evidence>
<comment type="cofactor">
    <cofactor evidence="1">
        <name>FMN</name>
        <dbReference type="ChEBI" id="CHEBI:58210"/>
    </cofactor>
</comment>
<dbReference type="GO" id="GO:0010181">
    <property type="term" value="F:FMN binding"/>
    <property type="evidence" value="ECO:0007669"/>
    <property type="project" value="InterPro"/>
</dbReference>
<comment type="similarity">
    <text evidence="3">In the N-terminal section; belongs to the NADH:flavin oxidoreductase/NADH oxidase family.</text>
</comment>
<evidence type="ECO:0000259" key="11">
    <source>
        <dbReference type="Pfam" id="PF07992"/>
    </source>
</evidence>
<dbReference type="RefSeq" id="WP_148126642.1">
    <property type="nucleotide sequence ID" value="NZ_CP018180.1"/>
</dbReference>
<reference evidence="12 13" key="1">
    <citation type="submission" date="2016-11" db="EMBL/GenBank/DDBJ databases">
        <title>Interaction between Lactobacillus species and yeast in water kefir.</title>
        <authorList>
            <person name="Behr J."/>
            <person name="Xu D."/>
            <person name="Vogel R.F."/>
        </authorList>
    </citation>
    <scope>NUCLEOTIDE SEQUENCE [LARGE SCALE GENOMIC DNA]</scope>
    <source>
        <strain evidence="12 13">TMW 1.1827</strain>
    </source>
</reference>
<dbReference type="InterPro" id="IPR051793">
    <property type="entry name" value="NADH:flavin_oxidoreductase"/>
</dbReference>